<organism evidence="1 2">
    <name type="scientific">Halogeometricum limi</name>
    <dbReference type="NCBI Taxonomy" id="555875"/>
    <lineage>
        <taxon>Archaea</taxon>
        <taxon>Methanobacteriati</taxon>
        <taxon>Methanobacteriota</taxon>
        <taxon>Stenosarchaea group</taxon>
        <taxon>Halobacteria</taxon>
        <taxon>Halobacteriales</taxon>
        <taxon>Haloferacaceae</taxon>
        <taxon>Halogeometricum</taxon>
    </lineage>
</organism>
<dbReference type="AlphaFoldDB" id="A0A1I6HCD0"/>
<dbReference type="STRING" id="555875.SAMN04488124_2052"/>
<protein>
    <submittedName>
        <fullName evidence="1">Uncharacterized protein</fullName>
    </submittedName>
</protein>
<gene>
    <name evidence="1" type="ORF">SAMN04488124_2052</name>
</gene>
<accession>A0A1I6HCD0</accession>
<name>A0A1I6HCD0_9EURY</name>
<keyword evidence="2" id="KW-1185">Reference proteome</keyword>
<sequence length="244" mass="26256">MENHTDAAILELAHGRYADAGDEYTLAAYADLSGTGGNRRSLFDPDGAEWAGYAVESFLLAAVCYRLAGDDERARNRVGQGILVVGDLRDDVLSDAVLRAACFEWVGHLRTVVGDADRAATAYDRAASGYADADPEDAVSWTTNPLLQAGTNAVCHLSRPDDVQWDEIHGSDPSTALTRRVQFARSRLPSMVAARIDAGTLHAPRGSTEYGTGQFRCPDCGSDDVNYVADTVLCLRCDTPVDRV</sequence>
<dbReference type="Proteomes" id="UP000243250">
    <property type="component" value="Unassembled WGS sequence"/>
</dbReference>
<evidence type="ECO:0000313" key="1">
    <source>
        <dbReference type="EMBL" id="SFR52103.1"/>
    </source>
</evidence>
<proteinExistence type="predicted"/>
<dbReference type="EMBL" id="FOYS01000003">
    <property type="protein sequence ID" value="SFR52103.1"/>
    <property type="molecule type" value="Genomic_DNA"/>
</dbReference>
<dbReference type="RefSeq" id="WP_089880199.1">
    <property type="nucleotide sequence ID" value="NZ_FOYS01000003.1"/>
</dbReference>
<evidence type="ECO:0000313" key="2">
    <source>
        <dbReference type="Proteomes" id="UP000243250"/>
    </source>
</evidence>
<reference evidence="2" key="1">
    <citation type="submission" date="2016-10" db="EMBL/GenBank/DDBJ databases">
        <authorList>
            <person name="Varghese N."/>
            <person name="Submissions S."/>
        </authorList>
    </citation>
    <scope>NUCLEOTIDE SEQUENCE [LARGE SCALE GENOMIC DNA]</scope>
    <source>
        <strain evidence="2">CGMCC 1.8711</strain>
    </source>
</reference>
<dbReference type="OrthoDB" id="236676at2157"/>